<dbReference type="PROSITE" id="PS51257">
    <property type="entry name" value="PROKAR_LIPOPROTEIN"/>
    <property type="match status" value="1"/>
</dbReference>
<gene>
    <name evidence="3" type="ORF">HDA41_004505</name>
</gene>
<organism evidence="3 4">
    <name type="scientific">Streptomyces caelestis</name>
    <dbReference type="NCBI Taxonomy" id="36816"/>
    <lineage>
        <taxon>Bacteria</taxon>
        <taxon>Bacillati</taxon>
        <taxon>Actinomycetota</taxon>
        <taxon>Actinomycetes</taxon>
        <taxon>Kitasatosporales</taxon>
        <taxon>Streptomycetaceae</taxon>
        <taxon>Streptomyces</taxon>
    </lineage>
</organism>
<evidence type="ECO:0000256" key="2">
    <source>
        <dbReference type="SAM" id="SignalP"/>
    </source>
</evidence>
<dbReference type="EMBL" id="JACHNE010000001">
    <property type="protein sequence ID" value="MBB5796541.1"/>
    <property type="molecule type" value="Genomic_DNA"/>
</dbReference>
<protein>
    <recommendedName>
        <fullName evidence="5">Lipoprotein</fullName>
    </recommendedName>
</protein>
<evidence type="ECO:0000313" key="3">
    <source>
        <dbReference type="EMBL" id="MBB5796541.1"/>
    </source>
</evidence>
<evidence type="ECO:0000313" key="4">
    <source>
        <dbReference type="Proteomes" id="UP000590647"/>
    </source>
</evidence>
<feature type="chain" id="PRO_5031278615" description="Lipoprotein" evidence="2">
    <location>
        <begin position="31"/>
        <end position="177"/>
    </location>
</feature>
<sequence>MIFSRRPGARQGVRVAAAAAGLAGVLVLSACSGDGGSGDDATSSPAPSAAASAGTGDDSGSGSESGSGSDGSAADGLAGSWLATTDGKAVALVITGKQAALFATGGSVCSGTAGEESGMRIIRLKCTDGSKKRTTGMVDSVNGQSLKVTWEGGLGAETYTKAEGGKLPTGLPTAGLG</sequence>
<proteinExistence type="predicted"/>
<comment type="caution">
    <text evidence="3">The sequence shown here is derived from an EMBL/GenBank/DDBJ whole genome shotgun (WGS) entry which is preliminary data.</text>
</comment>
<name>A0A7W9LUD6_9ACTN</name>
<keyword evidence="2" id="KW-0732">Signal</keyword>
<dbReference type="AlphaFoldDB" id="A0A7W9LUD6"/>
<feature type="region of interest" description="Disordered" evidence="1">
    <location>
        <begin position="34"/>
        <end position="74"/>
    </location>
</feature>
<feature type="compositionally biased region" description="Low complexity" evidence="1">
    <location>
        <begin position="39"/>
        <end position="56"/>
    </location>
</feature>
<keyword evidence="4" id="KW-1185">Reference proteome</keyword>
<feature type="compositionally biased region" description="Gly residues" evidence="1">
    <location>
        <begin position="57"/>
        <end position="69"/>
    </location>
</feature>
<evidence type="ECO:0008006" key="5">
    <source>
        <dbReference type="Google" id="ProtNLM"/>
    </source>
</evidence>
<dbReference type="Proteomes" id="UP000590647">
    <property type="component" value="Unassembled WGS sequence"/>
</dbReference>
<evidence type="ECO:0000256" key="1">
    <source>
        <dbReference type="SAM" id="MobiDB-lite"/>
    </source>
</evidence>
<accession>A0A7W9LUD6</accession>
<dbReference type="RefSeq" id="WP_230299453.1">
    <property type="nucleotide sequence ID" value="NZ_JACHNE010000001.1"/>
</dbReference>
<reference evidence="3 4" key="1">
    <citation type="submission" date="2020-08" db="EMBL/GenBank/DDBJ databases">
        <title>Sequencing the genomes of 1000 actinobacteria strains.</title>
        <authorList>
            <person name="Klenk H.-P."/>
        </authorList>
    </citation>
    <scope>NUCLEOTIDE SEQUENCE [LARGE SCALE GENOMIC DNA]</scope>
    <source>
        <strain evidence="3 4">DSM 40084</strain>
    </source>
</reference>
<feature type="signal peptide" evidence="2">
    <location>
        <begin position="1"/>
        <end position="30"/>
    </location>
</feature>